<keyword evidence="2" id="KW-1185">Reference proteome</keyword>
<evidence type="ECO:0000313" key="1">
    <source>
        <dbReference type="EMBL" id="AUH64619.1"/>
    </source>
</evidence>
<organism evidence="1 2">
    <name type="scientific">Paracoccus zhejiangensis</name>
    <dbReference type="NCBI Taxonomy" id="1077935"/>
    <lineage>
        <taxon>Bacteria</taxon>
        <taxon>Pseudomonadati</taxon>
        <taxon>Pseudomonadota</taxon>
        <taxon>Alphaproteobacteria</taxon>
        <taxon>Rhodobacterales</taxon>
        <taxon>Paracoccaceae</taxon>
        <taxon>Paracoccus</taxon>
    </lineage>
</organism>
<dbReference type="OrthoDB" id="8481085at2"/>
<gene>
    <name evidence="1" type="ORF">CX676_10950</name>
</gene>
<proteinExistence type="predicted"/>
<dbReference type="EMBL" id="CP025430">
    <property type="protein sequence ID" value="AUH64619.1"/>
    <property type="molecule type" value="Genomic_DNA"/>
</dbReference>
<sequence>MNRYKDLISAMGYPVAARASGARIASLFETFDAPPGWYGYPPALIPLLSDGSLPSYLGLWKHWFIAREPSFATLSVSDDHRTDEIARTEGQLSEWLVAKLIVAADEVSDDVRDLANALDVSDLAAIDQVTVETGDEAKGLAKLPAFATNTPLASADIATYDGGFAVPGREDGAYRCYFDYNPEVIQTIPDHPEWLHPQSDKPALFRQYFDRGEFGPAWLTLNGTGWLFTEAALALEQLAGAPPAAEGLFKQMAEIWIAQAKDYPGGY</sequence>
<protein>
    <submittedName>
        <fullName evidence="1">Uncharacterized protein</fullName>
    </submittedName>
</protein>
<dbReference type="KEGG" id="pzh:CX676_10950"/>
<dbReference type="AlphaFoldDB" id="A0A2H5EZ92"/>
<accession>A0A2H5EZ92</accession>
<reference evidence="1 2" key="1">
    <citation type="journal article" date="2013" name="Antonie Van Leeuwenhoek">
        <title>Paracoccus zhejiangensis sp. nov., isolated from activated sludge in wastewater-treatment system.</title>
        <authorList>
            <person name="Wu Z.G."/>
            <person name="Zhang D.F."/>
            <person name="Liu Y.L."/>
            <person name="Wang F."/>
            <person name="Jiang X."/>
            <person name="Li C."/>
            <person name="Li S.P."/>
            <person name="Hong Q."/>
            <person name="Li W.J."/>
        </authorList>
    </citation>
    <scope>NUCLEOTIDE SEQUENCE [LARGE SCALE GENOMIC DNA]</scope>
    <source>
        <strain evidence="1 2">J6</strain>
    </source>
</reference>
<dbReference type="RefSeq" id="WP_101752648.1">
    <property type="nucleotide sequence ID" value="NZ_CP025430.1"/>
</dbReference>
<evidence type="ECO:0000313" key="2">
    <source>
        <dbReference type="Proteomes" id="UP000234530"/>
    </source>
</evidence>
<dbReference type="Proteomes" id="UP000234530">
    <property type="component" value="Chromosome"/>
</dbReference>
<name>A0A2H5EZ92_9RHOB</name>